<dbReference type="GO" id="GO:0046983">
    <property type="term" value="F:protein dimerization activity"/>
    <property type="evidence" value="ECO:0007669"/>
    <property type="project" value="InterPro"/>
</dbReference>
<dbReference type="SUPFAM" id="SSF53098">
    <property type="entry name" value="Ribonuclease H-like"/>
    <property type="match status" value="1"/>
</dbReference>
<dbReference type="Pfam" id="PF05699">
    <property type="entry name" value="Dimer_Tnp_hAT"/>
    <property type="match status" value="1"/>
</dbReference>
<dbReference type="EMBL" id="LAVV01009035">
    <property type="protein sequence ID" value="KNZ51373.1"/>
    <property type="molecule type" value="Genomic_DNA"/>
</dbReference>
<sequence>VRRLNIIPWKVLKGGLQDHNIGGSNVHIIDQEASQGMGFFIHSMISQTTISLTCLSSITFCQLARNMKPRSLSQQQKKCLKNSSITLLKLYSSRKPTYLDVLNLMNLSKKFIFEAFQEEDNQFIVNYDYYIQCNEPTNPSRKTIQDGLFKKKKRKLTSLSEEINLYLDSECEDKSTKPIQFWKTNSSQYLTLAKMSRNFLAVPALSAPCELDQAQYCVH</sequence>
<reference evidence="2 3" key="1">
    <citation type="submission" date="2015-08" db="EMBL/GenBank/DDBJ databases">
        <title>Next Generation Sequencing and Analysis of the Genome of Puccinia sorghi L Schw, the Causal Agent of Maize Common Rust.</title>
        <authorList>
            <person name="Rochi L."/>
            <person name="Burguener G."/>
            <person name="Darino M."/>
            <person name="Turjanski A."/>
            <person name="Kreff E."/>
            <person name="Dieguez M.J."/>
            <person name="Sacco F."/>
        </authorList>
    </citation>
    <scope>NUCLEOTIDE SEQUENCE [LARGE SCALE GENOMIC DNA]</scope>
    <source>
        <strain evidence="2 3">RO10H11247</strain>
    </source>
</reference>
<dbReference type="InterPro" id="IPR012337">
    <property type="entry name" value="RNaseH-like_sf"/>
</dbReference>
<protein>
    <recommendedName>
        <fullName evidence="1">HAT C-terminal dimerisation domain-containing protein</fullName>
    </recommendedName>
</protein>
<evidence type="ECO:0000259" key="1">
    <source>
        <dbReference type="Pfam" id="PF05699"/>
    </source>
</evidence>
<name>A0A0L6US60_9BASI</name>
<dbReference type="Proteomes" id="UP000037035">
    <property type="component" value="Unassembled WGS sequence"/>
</dbReference>
<dbReference type="AlphaFoldDB" id="A0A0L6US60"/>
<organism evidence="2 3">
    <name type="scientific">Puccinia sorghi</name>
    <dbReference type="NCBI Taxonomy" id="27349"/>
    <lineage>
        <taxon>Eukaryota</taxon>
        <taxon>Fungi</taxon>
        <taxon>Dikarya</taxon>
        <taxon>Basidiomycota</taxon>
        <taxon>Pucciniomycotina</taxon>
        <taxon>Pucciniomycetes</taxon>
        <taxon>Pucciniales</taxon>
        <taxon>Pucciniaceae</taxon>
        <taxon>Puccinia</taxon>
    </lineage>
</organism>
<feature type="domain" description="HAT C-terminal dimerisation" evidence="1">
    <location>
        <begin position="162"/>
        <end position="210"/>
    </location>
</feature>
<dbReference type="OrthoDB" id="1607513at2759"/>
<evidence type="ECO:0000313" key="3">
    <source>
        <dbReference type="Proteomes" id="UP000037035"/>
    </source>
</evidence>
<accession>A0A0L6US60</accession>
<evidence type="ECO:0000313" key="2">
    <source>
        <dbReference type="EMBL" id="KNZ51373.1"/>
    </source>
</evidence>
<gene>
    <name evidence="2" type="ORF">VP01_3980g1</name>
</gene>
<keyword evidence="3" id="KW-1185">Reference proteome</keyword>
<dbReference type="VEuPathDB" id="FungiDB:VP01_3980g1"/>
<comment type="caution">
    <text evidence="2">The sequence shown here is derived from an EMBL/GenBank/DDBJ whole genome shotgun (WGS) entry which is preliminary data.</text>
</comment>
<feature type="non-terminal residue" evidence="2">
    <location>
        <position position="1"/>
    </location>
</feature>
<dbReference type="InterPro" id="IPR008906">
    <property type="entry name" value="HATC_C_dom"/>
</dbReference>
<proteinExistence type="predicted"/>